<evidence type="ECO:0000256" key="1">
    <source>
        <dbReference type="ARBA" id="ARBA00004429"/>
    </source>
</evidence>
<dbReference type="InterPro" id="IPR005495">
    <property type="entry name" value="LptG/LptF_permease"/>
</dbReference>
<keyword evidence="3" id="KW-0813">Transport</keyword>
<feature type="transmembrane region" description="Helical" evidence="9">
    <location>
        <begin position="114"/>
        <end position="133"/>
    </location>
</feature>
<keyword evidence="7 9" id="KW-1133">Transmembrane helix</keyword>
<evidence type="ECO:0000256" key="7">
    <source>
        <dbReference type="ARBA" id="ARBA00022989"/>
    </source>
</evidence>
<feature type="transmembrane region" description="Helical" evidence="9">
    <location>
        <begin position="338"/>
        <end position="358"/>
    </location>
</feature>
<comment type="caution">
    <text evidence="10">The sequence shown here is derived from an EMBL/GenBank/DDBJ whole genome shotgun (WGS) entry which is preliminary data.</text>
</comment>
<feature type="transmembrane region" description="Helical" evidence="9">
    <location>
        <begin position="64"/>
        <end position="88"/>
    </location>
</feature>
<accession>A0A0F9SDB0</accession>
<keyword evidence="6 9" id="KW-0812">Transmembrane</keyword>
<reference evidence="10" key="1">
    <citation type="journal article" date="2015" name="Nature">
        <title>Complex archaea that bridge the gap between prokaryotes and eukaryotes.</title>
        <authorList>
            <person name="Spang A."/>
            <person name="Saw J.H."/>
            <person name="Jorgensen S.L."/>
            <person name="Zaremba-Niedzwiedzka K."/>
            <person name="Martijn J."/>
            <person name="Lind A.E."/>
            <person name="van Eijk R."/>
            <person name="Schleper C."/>
            <person name="Guy L."/>
            <person name="Ettema T.J."/>
        </authorList>
    </citation>
    <scope>NUCLEOTIDE SEQUENCE</scope>
</reference>
<evidence type="ECO:0000256" key="3">
    <source>
        <dbReference type="ARBA" id="ARBA00022448"/>
    </source>
</evidence>
<evidence type="ECO:0000256" key="4">
    <source>
        <dbReference type="ARBA" id="ARBA00022475"/>
    </source>
</evidence>
<dbReference type="PANTHER" id="PTHR33529:SF7">
    <property type="entry name" value="LIPOPOLYSACCHARIDE EXPORT SYSTEM PERMEASE PROTEIN LPTF"/>
    <property type="match status" value="1"/>
</dbReference>
<dbReference type="EMBL" id="LAZR01002071">
    <property type="protein sequence ID" value="KKN34991.1"/>
    <property type="molecule type" value="Genomic_DNA"/>
</dbReference>
<dbReference type="Pfam" id="PF03739">
    <property type="entry name" value="LptF_LptG"/>
    <property type="match status" value="1"/>
</dbReference>
<keyword evidence="8 9" id="KW-0472">Membrane</keyword>
<proteinExistence type="predicted"/>
<feature type="transmembrane region" description="Helical" evidence="9">
    <location>
        <begin position="278"/>
        <end position="299"/>
    </location>
</feature>
<dbReference type="GO" id="GO:0055085">
    <property type="term" value="P:transmembrane transport"/>
    <property type="evidence" value="ECO:0007669"/>
    <property type="project" value="InterPro"/>
</dbReference>
<feature type="transmembrane region" description="Helical" evidence="9">
    <location>
        <begin position="311"/>
        <end position="332"/>
    </location>
</feature>
<evidence type="ECO:0000256" key="5">
    <source>
        <dbReference type="ARBA" id="ARBA00022519"/>
    </source>
</evidence>
<organism evidence="10">
    <name type="scientific">marine sediment metagenome</name>
    <dbReference type="NCBI Taxonomy" id="412755"/>
    <lineage>
        <taxon>unclassified sequences</taxon>
        <taxon>metagenomes</taxon>
        <taxon>ecological metagenomes</taxon>
    </lineage>
</organism>
<evidence type="ECO:0000256" key="2">
    <source>
        <dbReference type="ARBA" id="ARBA00014213"/>
    </source>
</evidence>
<evidence type="ECO:0000256" key="6">
    <source>
        <dbReference type="ARBA" id="ARBA00022692"/>
    </source>
</evidence>
<sequence>MPVIRQFFHTYFTIIDRYLMREFTLNMLAVTVVLWLIFVATRFARYLAQAALGNLPSDVIFSLLGYSSLGALSVLLPMSAFLGVMLGLSRMSSDNELTVIAACGISSSRVMRNVVIFAGSISLIIGALSLFIMPDVVSQRNSLEQKSKLSAETAGLIAGSFKESRDGKWTFYSEGLGKDGQNMVEVFIEIHRDPKPLVFRSNRGRFEIDAETNNKYLVLENGYRYEGQPGQLDYTITHFETHSLLVETGEKQEVNEHLKSLPSTLLWQRGHARDFAELQWRISAAVMTLILCVMALSIANNGPRTGRYAGFLPAILVYIIYSNLLGVTRAWVAKGDMAPWLGGVWVHLVMILLLLAMLNRQKLYFHWLQLRRKQGAV</sequence>
<comment type="subcellular location">
    <subcellularLocation>
        <location evidence="1">Cell inner membrane</location>
        <topology evidence="1">Multi-pass membrane protein</topology>
    </subcellularLocation>
</comment>
<feature type="transmembrane region" description="Helical" evidence="9">
    <location>
        <begin position="23"/>
        <end position="44"/>
    </location>
</feature>
<dbReference type="AlphaFoldDB" id="A0A0F9SDB0"/>
<keyword evidence="4" id="KW-1003">Cell membrane</keyword>
<dbReference type="PANTHER" id="PTHR33529">
    <property type="entry name" value="SLR0882 PROTEIN-RELATED"/>
    <property type="match status" value="1"/>
</dbReference>
<evidence type="ECO:0000256" key="8">
    <source>
        <dbReference type="ARBA" id="ARBA00023136"/>
    </source>
</evidence>
<evidence type="ECO:0000313" key="10">
    <source>
        <dbReference type="EMBL" id="KKN34991.1"/>
    </source>
</evidence>
<protein>
    <recommendedName>
        <fullName evidence="2">Lipopolysaccharide export system permease protein LptF</fullName>
    </recommendedName>
</protein>
<evidence type="ECO:0000256" key="9">
    <source>
        <dbReference type="SAM" id="Phobius"/>
    </source>
</evidence>
<name>A0A0F9SDB0_9ZZZZ</name>
<dbReference type="InterPro" id="IPR030922">
    <property type="entry name" value="LptF"/>
</dbReference>
<keyword evidence="5" id="KW-0997">Cell inner membrane</keyword>
<dbReference type="GO" id="GO:0015920">
    <property type="term" value="P:lipopolysaccharide transport"/>
    <property type="evidence" value="ECO:0007669"/>
    <property type="project" value="TreeGrafter"/>
</dbReference>
<dbReference type="GO" id="GO:0043190">
    <property type="term" value="C:ATP-binding cassette (ABC) transporter complex"/>
    <property type="evidence" value="ECO:0007669"/>
    <property type="project" value="InterPro"/>
</dbReference>
<gene>
    <name evidence="10" type="ORF">LCGC14_0788190</name>
</gene>
<dbReference type="NCBIfam" id="TIGR04407">
    <property type="entry name" value="LptF_YjgP"/>
    <property type="match status" value="1"/>
</dbReference>